<organism evidence="7 8">
    <name type="scientific">Cognatiluteimonas sedimenti</name>
    <dbReference type="NCBI Taxonomy" id="2927791"/>
    <lineage>
        <taxon>Bacteria</taxon>
        <taxon>Pseudomonadati</taxon>
        <taxon>Pseudomonadota</taxon>
        <taxon>Gammaproteobacteria</taxon>
        <taxon>Lysobacterales</taxon>
        <taxon>Lysobacteraceae</taxon>
        <taxon>Cognatiluteimonas</taxon>
    </lineage>
</organism>
<dbReference type="PANTHER" id="PTHR11727">
    <property type="entry name" value="DIMETHYLADENOSINE TRANSFERASE"/>
    <property type="match status" value="1"/>
</dbReference>
<dbReference type="Pfam" id="PF13649">
    <property type="entry name" value="Methyltransf_25"/>
    <property type="match status" value="1"/>
</dbReference>
<dbReference type="EMBL" id="JALGCL010000002">
    <property type="protein sequence ID" value="MCJ0826078.1"/>
    <property type="molecule type" value="Genomic_DNA"/>
</dbReference>
<sequence length="238" mass="25922">MHVHPRPRHRPLRRWDFFRRWMRNPRAVAAVAPSSRELARCMVDELPADARRVIELGPGTGVMTEALLAHGLRPEALLAVELDPALHRALQARFPQLRVVHGDARDLRALAQGFAAPGTLDAVVSSLGLLGMDEGDRGAILAAAFALLREGGRFIQFTYGVSSPLAAAQLRRLGLRGRRGAFVLRNLPPATVYVYTRAGDVERATARNGAGDGPRPQPPAQSSVPAMALAGRRRRHDP</sequence>
<evidence type="ECO:0000256" key="3">
    <source>
        <dbReference type="ARBA" id="ARBA00022691"/>
    </source>
</evidence>
<dbReference type="RefSeq" id="WP_243321190.1">
    <property type="nucleotide sequence ID" value="NZ_JALGCL010000002.1"/>
</dbReference>
<keyword evidence="3" id="KW-0949">S-adenosyl-L-methionine</keyword>
<keyword evidence="4" id="KW-0694">RNA-binding</keyword>
<evidence type="ECO:0000259" key="6">
    <source>
        <dbReference type="SMART" id="SM00650"/>
    </source>
</evidence>
<evidence type="ECO:0000256" key="5">
    <source>
        <dbReference type="SAM" id="MobiDB-lite"/>
    </source>
</evidence>
<proteinExistence type="predicted"/>
<dbReference type="InterPro" id="IPR001737">
    <property type="entry name" value="KsgA/Erm"/>
</dbReference>
<protein>
    <submittedName>
        <fullName evidence="7">Methyltransferase domain-containing protein</fullName>
    </submittedName>
</protein>
<reference evidence="7 8" key="1">
    <citation type="submission" date="2022-03" db="EMBL/GenBank/DDBJ databases">
        <title>Luteimonas soily sp. nov., a novel bacterium isolated from the soil.</title>
        <authorList>
            <person name="Zhang X."/>
        </authorList>
    </citation>
    <scope>NUCLEOTIDE SEQUENCE [LARGE SCALE GENOMIC DNA]</scope>
    <source>
        <strain evidence="7 8">50</strain>
    </source>
</reference>
<dbReference type="InterPro" id="IPR020596">
    <property type="entry name" value="rRNA_Ade_Mease_Trfase_CS"/>
</dbReference>
<name>A0ABT0A515_9GAMM</name>
<dbReference type="Proteomes" id="UP001165423">
    <property type="component" value="Unassembled WGS sequence"/>
</dbReference>
<dbReference type="SUPFAM" id="SSF53335">
    <property type="entry name" value="S-adenosyl-L-methionine-dependent methyltransferases"/>
    <property type="match status" value="1"/>
</dbReference>
<keyword evidence="2" id="KW-0808">Transferase</keyword>
<dbReference type="SMART" id="SM00650">
    <property type="entry name" value="rADc"/>
    <property type="match status" value="1"/>
</dbReference>
<keyword evidence="8" id="KW-1185">Reference proteome</keyword>
<feature type="domain" description="Ribosomal RNA adenine methylase transferase N-terminal" evidence="6">
    <location>
        <begin position="38"/>
        <end position="188"/>
    </location>
</feature>
<dbReference type="InterPro" id="IPR041698">
    <property type="entry name" value="Methyltransf_25"/>
</dbReference>
<evidence type="ECO:0000313" key="7">
    <source>
        <dbReference type="EMBL" id="MCJ0826078.1"/>
    </source>
</evidence>
<feature type="region of interest" description="Disordered" evidence="5">
    <location>
        <begin position="205"/>
        <end position="238"/>
    </location>
</feature>
<dbReference type="Gene3D" id="3.40.50.150">
    <property type="entry name" value="Vaccinia Virus protein VP39"/>
    <property type="match status" value="1"/>
</dbReference>
<dbReference type="InterPro" id="IPR029063">
    <property type="entry name" value="SAM-dependent_MTases_sf"/>
</dbReference>
<dbReference type="InterPro" id="IPR020598">
    <property type="entry name" value="rRNA_Ade_methylase_Trfase_N"/>
</dbReference>
<accession>A0ABT0A515</accession>
<evidence type="ECO:0000313" key="8">
    <source>
        <dbReference type="Proteomes" id="UP001165423"/>
    </source>
</evidence>
<dbReference type="PANTHER" id="PTHR11727:SF14">
    <property type="entry name" value="BLL8166 PROTEIN"/>
    <property type="match status" value="1"/>
</dbReference>
<dbReference type="GO" id="GO:0008168">
    <property type="term" value="F:methyltransferase activity"/>
    <property type="evidence" value="ECO:0007669"/>
    <property type="project" value="UniProtKB-KW"/>
</dbReference>
<dbReference type="PROSITE" id="PS01131">
    <property type="entry name" value="RRNA_A_DIMETH"/>
    <property type="match status" value="1"/>
</dbReference>
<dbReference type="CDD" id="cd02440">
    <property type="entry name" value="AdoMet_MTases"/>
    <property type="match status" value="1"/>
</dbReference>
<dbReference type="GO" id="GO:0032259">
    <property type="term" value="P:methylation"/>
    <property type="evidence" value="ECO:0007669"/>
    <property type="project" value="UniProtKB-KW"/>
</dbReference>
<comment type="caution">
    <text evidence="7">The sequence shown here is derived from an EMBL/GenBank/DDBJ whole genome shotgun (WGS) entry which is preliminary data.</text>
</comment>
<evidence type="ECO:0000256" key="1">
    <source>
        <dbReference type="ARBA" id="ARBA00022603"/>
    </source>
</evidence>
<gene>
    <name evidence="7" type="ORF">MQC88_08925</name>
</gene>
<keyword evidence="1 7" id="KW-0489">Methyltransferase</keyword>
<evidence type="ECO:0000256" key="2">
    <source>
        <dbReference type="ARBA" id="ARBA00022679"/>
    </source>
</evidence>
<evidence type="ECO:0000256" key="4">
    <source>
        <dbReference type="ARBA" id="ARBA00022884"/>
    </source>
</evidence>